<evidence type="ECO:0000259" key="3">
    <source>
        <dbReference type="PROSITE" id="PS01031"/>
    </source>
</evidence>
<dbReference type="SUPFAM" id="SSF49764">
    <property type="entry name" value="HSP20-like chaperones"/>
    <property type="match status" value="1"/>
</dbReference>
<evidence type="ECO:0000313" key="5">
    <source>
        <dbReference type="Proteomes" id="UP000557307"/>
    </source>
</evidence>
<protein>
    <submittedName>
        <fullName evidence="4">HSP20 family protein</fullName>
    </submittedName>
</protein>
<comment type="similarity">
    <text evidence="1 2">Belongs to the small heat shock protein (HSP20) family.</text>
</comment>
<dbReference type="InterPro" id="IPR031107">
    <property type="entry name" value="Small_HSP"/>
</dbReference>
<dbReference type="InterPro" id="IPR008978">
    <property type="entry name" value="HSP20-like_chaperone"/>
</dbReference>
<evidence type="ECO:0000256" key="1">
    <source>
        <dbReference type="PROSITE-ProRule" id="PRU00285"/>
    </source>
</evidence>
<accession>A0A840TQ39</accession>
<dbReference type="PROSITE" id="PS01031">
    <property type="entry name" value="SHSP"/>
    <property type="match status" value="1"/>
</dbReference>
<feature type="domain" description="SHSP" evidence="3">
    <location>
        <begin position="30"/>
        <end position="143"/>
    </location>
</feature>
<dbReference type="AlphaFoldDB" id="A0A840TQ39"/>
<dbReference type="RefSeq" id="WP_184169822.1">
    <property type="nucleotide sequence ID" value="NZ_JACHGF010000001.1"/>
</dbReference>
<proteinExistence type="inferred from homology"/>
<reference evidence="4 5" key="1">
    <citation type="submission" date="2020-08" db="EMBL/GenBank/DDBJ databases">
        <title>Genomic Encyclopedia of Type Strains, Phase IV (KMG-IV): sequencing the most valuable type-strain genomes for metagenomic binning, comparative biology and taxonomic classification.</title>
        <authorList>
            <person name="Goeker M."/>
        </authorList>
    </citation>
    <scope>NUCLEOTIDE SEQUENCE [LARGE SCALE GENOMIC DNA]</scope>
    <source>
        <strain evidence="4 5">DSM 105074</strain>
    </source>
</reference>
<dbReference type="Proteomes" id="UP000557307">
    <property type="component" value="Unassembled WGS sequence"/>
</dbReference>
<keyword evidence="5" id="KW-1185">Reference proteome</keyword>
<gene>
    <name evidence="4" type="ORF">HNQ92_000291</name>
</gene>
<comment type="caution">
    <text evidence="4">The sequence shown here is derived from an EMBL/GenBank/DDBJ whole genome shotgun (WGS) entry which is preliminary data.</text>
</comment>
<evidence type="ECO:0000313" key="4">
    <source>
        <dbReference type="EMBL" id="MBB5282170.1"/>
    </source>
</evidence>
<sequence>MSALTKKTYVYPSLLENFFGRDTMNEVLNPASLGSVPAVNIAENENGFRIEVAAPGLSKEDFKLDLNQNKLTISAQKQQKDEQTNEKYTRMEFKYSSFQRTFTLPTSVDFDKVEASYADGVLNIALPKREEAKPKPARQIEIA</sequence>
<organism evidence="4 5">
    <name type="scientific">Rhabdobacter roseus</name>
    <dbReference type="NCBI Taxonomy" id="1655419"/>
    <lineage>
        <taxon>Bacteria</taxon>
        <taxon>Pseudomonadati</taxon>
        <taxon>Bacteroidota</taxon>
        <taxon>Cytophagia</taxon>
        <taxon>Cytophagales</taxon>
        <taxon>Cytophagaceae</taxon>
        <taxon>Rhabdobacter</taxon>
    </lineage>
</organism>
<dbReference type="PANTHER" id="PTHR11527">
    <property type="entry name" value="HEAT-SHOCK PROTEIN 20 FAMILY MEMBER"/>
    <property type="match status" value="1"/>
</dbReference>
<dbReference type="Pfam" id="PF00011">
    <property type="entry name" value="HSP20"/>
    <property type="match status" value="1"/>
</dbReference>
<dbReference type="CDD" id="cd06464">
    <property type="entry name" value="ACD_sHsps-like"/>
    <property type="match status" value="1"/>
</dbReference>
<evidence type="ECO:0000256" key="2">
    <source>
        <dbReference type="RuleBase" id="RU003616"/>
    </source>
</evidence>
<dbReference type="Gene3D" id="2.60.40.790">
    <property type="match status" value="1"/>
</dbReference>
<dbReference type="InterPro" id="IPR002068">
    <property type="entry name" value="A-crystallin/Hsp20_dom"/>
</dbReference>
<dbReference type="EMBL" id="JACHGF010000001">
    <property type="protein sequence ID" value="MBB5282170.1"/>
    <property type="molecule type" value="Genomic_DNA"/>
</dbReference>
<name>A0A840TQ39_9BACT</name>